<proteinExistence type="predicted"/>
<feature type="region of interest" description="Disordered" evidence="1">
    <location>
        <begin position="1022"/>
        <end position="1051"/>
    </location>
</feature>
<gene>
    <name evidence="2" type="ORF">GLX27_000448</name>
</gene>
<protein>
    <submittedName>
        <fullName evidence="2">Uncharacterized protein</fullName>
    </submittedName>
</protein>
<reference evidence="2 3" key="1">
    <citation type="journal article" date="2020" name="Elife">
        <title>Loss of centromere function drives karyotype evolution in closely related Malassezia species.</title>
        <authorList>
            <person name="Sankaranarayanan S.R."/>
            <person name="Ianiri G."/>
            <person name="Coelho M.A."/>
            <person name="Reza M.H."/>
            <person name="Thimmappa B.C."/>
            <person name="Ganguly P."/>
            <person name="Vadnala R.N."/>
            <person name="Sun S."/>
            <person name="Siddharthan R."/>
            <person name="Tellgren-Roth C."/>
            <person name="Dawson T.L."/>
            <person name="Heitman J."/>
            <person name="Sanyal K."/>
        </authorList>
    </citation>
    <scope>NUCLEOTIDE SEQUENCE [LARGE SCALE GENOMIC DNA]</scope>
    <source>
        <strain evidence="2">CBS14141</strain>
    </source>
</reference>
<feature type="region of interest" description="Disordered" evidence="1">
    <location>
        <begin position="307"/>
        <end position="328"/>
    </location>
</feature>
<evidence type="ECO:0000313" key="3">
    <source>
        <dbReference type="Proteomes" id="UP000818624"/>
    </source>
</evidence>
<dbReference type="EMBL" id="CP046234">
    <property type="protein sequence ID" value="WFD45823.1"/>
    <property type="molecule type" value="Genomic_DNA"/>
</dbReference>
<feature type="region of interest" description="Disordered" evidence="1">
    <location>
        <begin position="517"/>
        <end position="559"/>
    </location>
</feature>
<dbReference type="SUPFAM" id="SSF49313">
    <property type="entry name" value="Cadherin-like"/>
    <property type="match status" value="1"/>
</dbReference>
<feature type="region of interest" description="Disordered" evidence="1">
    <location>
        <begin position="277"/>
        <end position="296"/>
    </location>
</feature>
<organism evidence="2 3">
    <name type="scientific">Malassezia furfur</name>
    <name type="common">Pityriasis versicolor infection agent</name>
    <name type="synonym">Pityrosporum furfur</name>
    <dbReference type="NCBI Taxonomy" id="55194"/>
    <lineage>
        <taxon>Eukaryota</taxon>
        <taxon>Fungi</taxon>
        <taxon>Dikarya</taxon>
        <taxon>Basidiomycota</taxon>
        <taxon>Ustilaginomycotina</taxon>
        <taxon>Malasseziomycetes</taxon>
        <taxon>Malasseziales</taxon>
        <taxon>Malasseziaceae</taxon>
        <taxon>Malassezia</taxon>
    </lineage>
</organism>
<sequence length="1051" mass="111751">MASTNVFDLPPMHAVEGLPLNVAFPSGEWSSSTSQNELGMNPVQPVAQHRLYEGNGAPQSLNGGVGSSVMGGVQTPLHAPAQQATQQPSSNVPTTVLPLPYAFSAPTSAVQTPHEAPIEGLGAPPLHDTSHVSLTAGDAAPFTGSDITLATASTLQVPPTSSAGIMNTPSGLRLAFSAPAADAKSSKMTQIVVQPGAASDSEQYLPKIGGLLEELAEKAADARQLFHGAQYDKCSENLSEVRSRLRAISDIGVESLATAVDYQQHKLQANPDEAHAVQAPAPGFSAPAHNSPTLSPEKEQHLFSAALFSGVQSSPGRRKRPSSTDARELPVKVLRGDLPGAQAMLQRTTELDEHAAARPGTDASAPALFPPVTAQAPLFDLHGIDTQTSPLKLASGTPTAAPAPVHHAPFFGEAGSSQVLLSTPQAEDRASTPKAAPLANLKPRVASETQPALLSRNRANSMGARIAPFSHARTEPSTPLATDALRFDVDSLAYAAHNEPAPAPAWAEGQVDALAKTESAGEAHATLAHSRRSSNGTDESGTLPVAMPVGPGGDSSVDESWESVAQLDKAGGSELAPELRKRLDDIFHEFLNSLCSNLDATDDRGEPIHQTLMPKKMARLDESPDFRPFKFRIQAFTNAFQSELVNRGIHEGICSIKKIKQYLWTQPFISRFNEDGKKAKSKGNHIWNIEAKKLPEGGWVFRTFSPKIAGSLSKVAHVNERWTWNLRIWDPQASSSSIKVVYTANTLPSWIHWEDNEKVLTGIPQSTAQSGEVSVTALYVHLGQLHRLEHSFFLKVLPPTDAAQGAAPDVRAEPQATPVHVDAEHAHGTDGLGMMSGTSTNGQVLSLPLQGHGMTETPFERESMKYEVVEPSRAPDVLNSIPFPFTPPVYMDNRLQYMGLEPSSSLAAKSDGLTPSQPYSVPNGHALYPGQQPLAGLPQPSPMHQTAVFVGNASVKDAAAAAAAPSTAPAATKTLPQKLMAQDPLRATQLWNMIEQRQQDQVASLMLSIPARRPAFNMNEHPGQGTPISNLPNDMGATLPHIHPHTPNGGP</sequence>
<keyword evidence="3" id="KW-1185">Reference proteome</keyword>
<dbReference type="InterPro" id="IPR015919">
    <property type="entry name" value="Cadherin-like_sf"/>
</dbReference>
<feature type="region of interest" description="Disordered" evidence="1">
    <location>
        <begin position="53"/>
        <end position="74"/>
    </location>
</feature>
<evidence type="ECO:0000256" key="1">
    <source>
        <dbReference type="SAM" id="MobiDB-lite"/>
    </source>
</evidence>
<dbReference type="Proteomes" id="UP000818624">
    <property type="component" value="Chromosome 1"/>
</dbReference>
<name>A0ABY8EJD0_MALFU</name>
<evidence type="ECO:0000313" key="2">
    <source>
        <dbReference type="EMBL" id="WFD45823.1"/>
    </source>
</evidence>
<accession>A0ABY8EJD0</accession>